<reference evidence="4" key="4">
    <citation type="journal article" date="2015" name="PLoS ONE">
        <title>Comprehensive Evaluation of Toxoplasma gondii VEG and Neospora caninum LIV Genomes with Tachyzoite Stage Transcriptome and Proteome Defines Novel Transcript Features.</title>
        <authorList>
            <person name="Ramaprasad A."/>
            <person name="Mourier T."/>
            <person name="Naeem R."/>
            <person name="Malas T.B."/>
            <person name="Moussa E."/>
            <person name="Panigrahi A."/>
            <person name="Vermont S.J."/>
            <person name="Otto T.D."/>
            <person name="Wastling J."/>
            <person name="Pain A."/>
        </authorList>
    </citation>
    <scope>NUCLEOTIDE SEQUENCE</scope>
    <source>
        <strain evidence="4">Liverpool</strain>
    </source>
</reference>
<reference evidence="5" key="3">
    <citation type="journal article" date="2012" name="PLoS Pathog.">
        <title>Comparative genomics of the apicomplexan parasites Toxoplasma gondii and Neospora caninum: Coccidia differing in host range and transmission strategy.</title>
        <authorList>
            <person name="Reid A.J."/>
            <person name="Vermont S.J."/>
            <person name="Cotton J.A."/>
            <person name="Harris D."/>
            <person name="Hill-Cawthorne G.A."/>
            <person name="Konen-Waisman S."/>
            <person name="Latham S.M."/>
            <person name="Mourier T."/>
            <person name="Norton R."/>
            <person name="Quail M.A."/>
            <person name="Sanders M."/>
            <person name="Shanmugam D."/>
            <person name="Sohal A."/>
            <person name="Wasmuth J.D."/>
            <person name="Brunk B."/>
            <person name="Grigg M.E."/>
            <person name="Howard J.C."/>
            <person name="Parkinson J."/>
            <person name="Roos D.S."/>
            <person name="Trees A.J."/>
            <person name="Berriman M."/>
            <person name="Pain A."/>
            <person name="Wastling J.M."/>
        </authorList>
    </citation>
    <scope>NUCLEOTIDE SEQUENCE [LARGE SCALE GENOMIC DNA]</scope>
    <source>
        <strain evidence="5">Liverpool</strain>
    </source>
</reference>
<feature type="chain" id="PRO_5007655351" evidence="2">
    <location>
        <begin position="21"/>
        <end position="378"/>
    </location>
</feature>
<dbReference type="EMBL" id="FR823391">
    <property type="protein sequence ID" value="CBZ54716.1"/>
    <property type="molecule type" value="Genomic_DNA"/>
</dbReference>
<feature type="signal peptide" evidence="2">
    <location>
        <begin position="1"/>
        <end position="20"/>
    </location>
</feature>
<gene>
    <name evidence="4" type="ORF">BN1204_051430</name>
    <name evidence="3" type="ORF">NCLIV_051430</name>
</gene>
<dbReference type="EMBL" id="LN714485">
    <property type="protein sequence ID" value="CEL69432.1"/>
    <property type="molecule type" value="Genomic_DNA"/>
</dbReference>
<evidence type="ECO:0000256" key="2">
    <source>
        <dbReference type="SAM" id="SignalP"/>
    </source>
</evidence>
<dbReference type="InterPro" id="IPR036755">
    <property type="entry name" value="SRS_dom_sf"/>
</dbReference>
<feature type="region of interest" description="Disordered" evidence="1">
    <location>
        <begin position="162"/>
        <end position="230"/>
    </location>
</feature>
<dbReference type="OMA" id="ICFRCAP"/>
<dbReference type="InParanoid" id="F0VKW5"/>
<name>F0VKW5_NEOCL</name>
<dbReference type="VEuPathDB" id="ToxoDB:NCLIV_051430"/>
<dbReference type="Proteomes" id="UP000007494">
    <property type="component" value="Chromosome X"/>
</dbReference>
<reference evidence="3" key="1">
    <citation type="submission" date="2011-02" db="EMBL/GenBank/DDBJ databases">
        <authorList>
            <person name="Aslett M."/>
        </authorList>
    </citation>
    <scope>NUCLEOTIDE SEQUENCE</scope>
    <source>
        <strain evidence="3">Liverpool</strain>
    </source>
</reference>
<dbReference type="GeneID" id="13446421"/>
<dbReference type="AlphaFoldDB" id="F0VKW5"/>
<keyword evidence="2" id="KW-0732">Signal</keyword>
<sequence>MKLASSVSLLATAATGPSLLLPLFADAAGMAAVCESPTRPLELVSETNAPLRFRCGKEFPELVPLDGRAFAVDADGTCGATLVDEDLVQVALRPMPTSESAGVKDPKGYLVNFTKNAVEKDTKICFRCAPSPNATPKPTPGSTLDACVIFVTLKARETVTSAPVEAADSDDVPGASETPAGSTDAALTENSEANVARQDETNPMGGSASTPGVERRTPMQDNPEEATPAVEVKDTRPRVAGARICSANEERVTVPPNQQTSFGCGASMVLEPADRTTVFFAGADEKCSGAAVSLVTVVPGSQLTAETVAGQDVFTFKAGTLAANETKHLCYICSTVETTGNNTQCRILLTVSSGAPSLALSVGLGLTTVLGTSFALAF</sequence>
<dbReference type="Gene3D" id="2.60.40.1320">
    <property type="entry name" value="SRS domain"/>
    <property type="match status" value="2"/>
</dbReference>
<keyword evidence="5" id="KW-1185">Reference proteome</keyword>
<evidence type="ECO:0000313" key="4">
    <source>
        <dbReference type="EMBL" id="CEL69432.1"/>
    </source>
</evidence>
<protein>
    <submittedName>
        <fullName evidence="3">SRS domain-containing protein</fullName>
    </submittedName>
</protein>
<evidence type="ECO:0000313" key="3">
    <source>
        <dbReference type="EMBL" id="CBZ54716.1"/>
    </source>
</evidence>
<dbReference type="OrthoDB" id="330266at2759"/>
<dbReference type="RefSeq" id="XP_003884746.1">
    <property type="nucleotide sequence ID" value="XM_003884697.1"/>
</dbReference>
<evidence type="ECO:0000313" key="5">
    <source>
        <dbReference type="Proteomes" id="UP000007494"/>
    </source>
</evidence>
<accession>F0VKW5</accession>
<dbReference type="eggNOG" id="ENOG502QZ56">
    <property type="taxonomic scope" value="Eukaryota"/>
</dbReference>
<evidence type="ECO:0000256" key="1">
    <source>
        <dbReference type="SAM" id="MobiDB-lite"/>
    </source>
</evidence>
<organism evidence="3 5">
    <name type="scientific">Neospora caninum (strain Liverpool)</name>
    <dbReference type="NCBI Taxonomy" id="572307"/>
    <lineage>
        <taxon>Eukaryota</taxon>
        <taxon>Sar</taxon>
        <taxon>Alveolata</taxon>
        <taxon>Apicomplexa</taxon>
        <taxon>Conoidasida</taxon>
        <taxon>Coccidia</taxon>
        <taxon>Eucoccidiorida</taxon>
        <taxon>Eimeriorina</taxon>
        <taxon>Sarcocystidae</taxon>
        <taxon>Neospora</taxon>
    </lineage>
</organism>
<proteinExistence type="predicted"/>
<reference evidence="3" key="2">
    <citation type="submission" date="2011-03" db="EMBL/GenBank/DDBJ databases">
        <title>Comparative genomics and transcriptomics of Neospora caninum and Toxoplasma gondii.</title>
        <authorList>
            <person name="Reid A.J."/>
            <person name="Sohal A."/>
            <person name="Harris D."/>
            <person name="Quail M."/>
            <person name="Sanders M."/>
            <person name="Berriman M."/>
            <person name="Wastling J.M."/>
            <person name="Pain A."/>
        </authorList>
    </citation>
    <scope>NUCLEOTIDE SEQUENCE</scope>
    <source>
        <strain evidence="3">Liverpool</strain>
    </source>
</reference>